<dbReference type="GO" id="GO:0004035">
    <property type="term" value="F:alkaline phosphatase activity"/>
    <property type="evidence" value="ECO:0007669"/>
    <property type="project" value="UniProtKB-EC"/>
</dbReference>
<proteinExistence type="predicted"/>
<dbReference type="EC" id="3.1.3.1" evidence="2"/>
<protein>
    <submittedName>
        <fullName evidence="2">Alkaline phosphatase D family protein</fullName>
        <ecNumber evidence="2">3.1.3.1</ecNumber>
    </submittedName>
</protein>
<gene>
    <name evidence="2" type="ORF">U0C82_12305</name>
</gene>
<dbReference type="Gene3D" id="3.60.21.70">
    <property type="entry name" value="PhoD-like phosphatase"/>
    <property type="match status" value="1"/>
</dbReference>
<organism evidence="2 3">
    <name type="scientific">Fulvimarina uroteuthidis</name>
    <dbReference type="NCBI Taxonomy" id="3098149"/>
    <lineage>
        <taxon>Bacteria</taxon>
        <taxon>Pseudomonadati</taxon>
        <taxon>Pseudomonadota</taxon>
        <taxon>Alphaproteobacteria</taxon>
        <taxon>Hyphomicrobiales</taxon>
        <taxon>Aurantimonadaceae</taxon>
        <taxon>Fulvimarina</taxon>
    </lineage>
</organism>
<dbReference type="InterPro" id="IPR018946">
    <property type="entry name" value="PhoD-like_MPP"/>
</dbReference>
<dbReference type="InterPro" id="IPR029052">
    <property type="entry name" value="Metallo-depent_PP-like"/>
</dbReference>
<dbReference type="RefSeq" id="WP_322187453.1">
    <property type="nucleotide sequence ID" value="NZ_JAXLPB010000004.1"/>
</dbReference>
<evidence type="ECO:0000313" key="3">
    <source>
        <dbReference type="Proteomes" id="UP001294412"/>
    </source>
</evidence>
<feature type="domain" description="PhoD-like phosphatase" evidence="1">
    <location>
        <begin position="125"/>
        <end position="340"/>
    </location>
</feature>
<evidence type="ECO:0000259" key="1">
    <source>
        <dbReference type="Pfam" id="PF19050"/>
    </source>
</evidence>
<evidence type="ECO:0000313" key="2">
    <source>
        <dbReference type="EMBL" id="MDY8109920.1"/>
    </source>
</evidence>
<dbReference type="PANTHER" id="PTHR46689:SF1">
    <property type="entry name" value="PHOD-LIKE PHOSPHATASE DOMAIN-CONTAINING PROTEIN"/>
    <property type="match status" value="1"/>
</dbReference>
<dbReference type="PANTHER" id="PTHR46689">
    <property type="entry name" value="MEMBRANE PROTEIN, PUTATIVE-RELATED"/>
    <property type="match status" value="1"/>
</dbReference>
<dbReference type="SUPFAM" id="SSF56300">
    <property type="entry name" value="Metallo-dependent phosphatases"/>
    <property type="match status" value="1"/>
</dbReference>
<dbReference type="InterPro" id="IPR043904">
    <property type="entry name" value="PhoD_2-like"/>
</dbReference>
<accession>A0ABU5I3H0</accession>
<dbReference type="CDD" id="cd07389">
    <property type="entry name" value="MPP_PhoD"/>
    <property type="match status" value="1"/>
</dbReference>
<dbReference type="Pfam" id="PF19050">
    <property type="entry name" value="PhoD_2"/>
    <property type="match status" value="1"/>
</dbReference>
<name>A0ABU5I3H0_9HYPH</name>
<reference evidence="2 3" key="1">
    <citation type="submission" date="2023-12" db="EMBL/GenBank/DDBJ databases">
        <title>Description of Novel Strain Fulvimarina sp. 2208YS6-2-32 isolated from Uroteuthis (Photololigo) edulis.</title>
        <authorList>
            <person name="Park J.-S."/>
        </authorList>
    </citation>
    <scope>NUCLEOTIDE SEQUENCE [LARGE SCALE GENOMIC DNA]</scope>
    <source>
        <strain evidence="2 3">2208YS6-2-32</strain>
    </source>
</reference>
<dbReference type="Proteomes" id="UP001294412">
    <property type="component" value="Unassembled WGS sequence"/>
</dbReference>
<keyword evidence="3" id="KW-1185">Reference proteome</keyword>
<sequence>MTFDGKGASERTAGMSVGPILISRGADDAFHSIVAILVRPAHAEAVPLILSGRTRIEPELLTELFGSKVWRYAFSVPTREAIGYSLDGKDFRIAPCGAGDLRIAYVSCNGEENGDLDRPLEERDVMWNRLAGQHRHHPFGLILEGGDQIYADDVLESHPEVIAWEEASDAEGAVMPLSQAARDAVRFFYFNRYCITYARPAMAALSAEAPAAMMWDDHDIIDGWGSLADEVLDSPIGRGVFEAAREMFRIFQIGVGEGPLPDSFHDATGETFTYSLDFPGFRLVVPDLRSERRRHRVMGPKGWHGFETAMSTAPADTRILLMSSVPVMGPRLSWLEFVSDYVPPARDYEDDLRDQWQSRSHRKEWKRFLKVLAEAQEHKPNRVTILSGEIHLATRGQMSLRDKTSIHQLVSSGISHRSPPRAYALVLTMLARLGESPLPRRKIKMHRMPSAKTIYVEERNYMVLRRDGRDWSAVWELEEQGRTSALQLQ</sequence>
<keyword evidence="2" id="KW-0378">Hydrolase</keyword>
<comment type="caution">
    <text evidence="2">The sequence shown here is derived from an EMBL/GenBank/DDBJ whole genome shotgun (WGS) entry which is preliminary data.</text>
</comment>
<dbReference type="InterPro" id="IPR038607">
    <property type="entry name" value="PhoD-like_sf"/>
</dbReference>
<dbReference type="EMBL" id="JAXLPB010000004">
    <property type="protein sequence ID" value="MDY8109920.1"/>
    <property type="molecule type" value="Genomic_DNA"/>
</dbReference>